<organism evidence="1 2">
    <name type="scientific">Microdochium bolleyi</name>
    <dbReference type="NCBI Taxonomy" id="196109"/>
    <lineage>
        <taxon>Eukaryota</taxon>
        <taxon>Fungi</taxon>
        <taxon>Dikarya</taxon>
        <taxon>Ascomycota</taxon>
        <taxon>Pezizomycotina</taxon>
        <taxon>Sordariomycetes</taxon>
        <taxon>Xylariomycetidae</taxon>
        <taxon>Xylariales</taxon>
        <taxon>Microdochiaceae</taxon>
        <taxon>Microdochium</taxon>
    </lineage>
</organism>
<evidence type="ECO:0000313" key="1">
    <source>
        <dbReference type="EMBL" id="KXJ91919.1"/>
    </source>
</evidence>
<evidence type="ECO:0000313" key="2">
    <source>
        <dbReference type="Proteomes" id="UP000070501"/>
    </source>
</evidence>
<keyword evidence="2" id="KW-1185">Reference proteome</keyword>
<dbReference type="Proteomes" id="UP000070501">
    <property type="component" value="Unassembled WGS sequence"/>
</dbReference>
<dbReference type="AlphaFoldDB" id="A0A136J499"/>
<dbReference type="EMBL" id="KQ964249">
    <property type="protein sequence ID" value="KXJ91919.1"/>
    <property type="molecule type" value="Genomic_DNA"/>
</dbReference>
<name>A0A136J499_9PEZI</name>
<sequence length="142" mass="15515">MAWARMPLACLSRRLAAMNATPGEMREWRAVACVLEKMSLAGQVEHLDFDTAPDKSFLGQSSSSLTSASATPDSLCKHCESAASLLTTLDSISSKMTHGRNFLVKASTTMSEVPHVKNRHRFTDKITKMIRNVIIAFGKSGQ</sequence>
<dbReference type="InParanoid" id="A0A136J499"/>
<protein>
    <submittedName>
        <fullName evidence="1">Uncharacterized protein</fullName>
    </submittedName>
</protein>
<reference evidence="2" key="1">
    <citation type="submission" date="2016-02" db="EMBL/GenBank/DDBJ databases">
        <title>Draft genome sequence of Microdochium bolleyi, a fungal endophyte of beachgrass.</title>
        <authorList>
            <consortium name="DOE Joint Genome Institute"/>
            <person name="David A.S."/>
            <person name="May G."/>
            <person name="Haridas S."/>
            <person name="Lim J."/>
            <person name="Wang M."/>
            <person name="Labutti K."/>
            <person name="Lipzen A."/>
            <person name="Barry K."/>
            <person name="Grigoriev I.V."/>
        </authorList>
    </citation>
    <scope>NUCLEOTIDE SEQUENCE [LARGE SCALE GENOMIC DNA]</scope>
    <source>
        <strain evidence="2">J235TASD1</strain>
    </source>
</reference>
<gene>
    <name evidence="1" type="ORF">Micbo1qcDRAFT_174932</name>
</gene>
<accession>A0A136J499</accession>
<proteinExistence type="predicted"/>